<keyword evidence="5" id="KW-0175">Coiled coil</keyword>
<evidence type="ECO:0000256" key="4">
    <source>
        <dbReference type="ARBA" id="ARBA00022840"/>
    </source>
</evidence>
<dbReference type="InterPro" id="IPR011009">
    <property type="entry name" value="Kinase-like_dom_sf"/>
</dbReference>
<feature type="coiled-coil region" evidence="5">
    <location>
        <begin position="376"/>
        <end position="403"/>
    </location>
</feature>
<name>A0A7M5UF94_9CNID</name>
<feature type="coiled-coil region" evidence="5">
    <location>
        <begin position="289"/>
        <end position="323"/>
    </location>
</feature>
<feature type="domain" description="Protein kinase" evidence="6">
    <location>
        <begin position="15"/>
        <end position="269"/>
    </location>
</feature>
<dbReference type="InterPro" id="IPR008271">
    <property type="entry name" value="Ser/Thr_kinase_AS"/>
</dbReference>
<evidence type="ECO:0000259" key="6">
    <source>
        <dbReference type="PROSITE" id="PS50011"/>
    </source>
</evidence>
<protein>
    <recommendedName>
        <fullName evidence="6">Protein kinase domain-containing protein</fullName>
    </recommendedName>
</protein>
<proteinExistence type="predicted"/>
<keyword evidence="1" id="KW-0808">Transferase</keyword>
<keyword evidence="2" id="KW-0547">Nucleotide-binding</keyword>
<dbReference type="GO" id="GO:0000045">
    <property type="term" value="P:autophagosome assembly"/>
    <property type="evidence" value="ECO:0007669"/>
    <property type="project" value="TreeGrafter"/>
</dbReference>
<keyword evidence="8" id="KW-1185">Reference proteome</keyword>
<dbReference type="GO" id="GO:0016020">
    <property type="term" value="C:membrane"/>
    <property type="evidence" value="ECO:0007669"/>
    <property type="project" value="TreeGrafter"/>
</dbReference>
<dbReference type="Proteomes" id="UP000594262">
    <property type="component" value="Unplaced"/>
</dbReference>
<dbReference type="GO" id="GO:0010506">
    <property type="term" value="P:regulation of autophagy"/>
    <property type="evidence" value="ECO:0007669"/>
    <property type="project" value="InterPro"/>
</dbReference>
<dbReference type="Gene3D" id="1.10.510.10">
    <property type="entry name" value="Transferase(Phosphotransferase) domain 1"/>
    <property type="match status" value="1"/>
</dbReference>
<dbReference type="Pfam" id="PF00069">
    <property type="entry name" value="Pkinase"/>
    <property type="match status" value="1"/>
</dbReference>
<keyword evidence="3" id="KW-0418">Kinase</keyword>
<organism evidence="7 8">
    <name type="scientific">Clytia hemisphaerica</name>
    <dbReference type="NCBI Taxonomy" id="252671"/>
    <lineage>
        <taxon>Eukaryota</taxon>
        <taxon>Metazoa</taxon>
        <taxon>Cnidaria</taxon>
        <taxon>Hydrozoa</taxon>
        <taxon>Hydroidolina</taxon>
        <taxon>Leptothecata</taxon>
        <taxon>Obeliida</taxon>
        <taxon>Clytiidae</taxon>
        <taxon>Clytia</taxon>
    </lineage>
</organism>
<dbReference type="AlphaFoldDB" id="A0A7M5UF94"/>
<dbReference type="InterPro" id="IPR045269">
    <property type="entry name" value="Atg1-like"/>
</dbReference>
<dbReference type="InterPro" id="IPR000719">
    <property type="entry name" value="Prot_kinase_dom"/>
</dbReference>
<evidence type="ECO:0000256" key="2">
    <source>
        <dbReference type="ARBA" id="ARBA00022741"/>
    </source>
</evidence>
<evidence type="ECO:0000256" key="5">
    <source>
        <dbReference type="SAM" id="Coils"/>
    </source>
</evidence>
<dbReference type="GeneID" id="136804002"/>
<dbReference type="OrthoDB" id="541276at2759"/>
<dbReference type="RefSeq" id="XP_066916841.1">
    <property type="nucleotide sequence ID" value="XM_067060740.1"/>
</dbReference>
<dbReference type="GO" id="GO:0000407">
    <property type="term" value="C:phagophore assembly site"/>
    <property type="evidence" value="ECO:0007669"/>
    <property type="project" value="TreeGrafter"/>
</dbReference>
<evidence type="ECO:0000313" key="8">
    <source>
        <dbReference type="Proteomes" id="UP000594262"/>
    </source>
</evidence>
<evidence type="ECO:0000256" key="1">
    <source>
        <dbReference type="ARBA" id="ARBA00022679"/>
    </source>
</evidence>
<dbReference type="PANTHER" id="PTHR24348">
    <property type="entry name" value="SERINE/THREONINE-PROTEIN KINASE UNC-51-RELATED"/>
    <property type="match status" value="1"/>
</dbReference>
<dbReference type="GO" id="GO:0005829">
    <property type="term" value="C:cytosol"/>
    <property type="evidence" value="ECO:0007669"/>
    <property type="project" value="TreeGrafter"/>
</dbReference>
<dbReference type="GO" id="GO:0004674">
    <property type="term" value="F:protein serine/threonine kinase activity"/>
    <property type="evidence" value="ECO:0007669"/>
    <property type="project" value="InterPro"/>
</dbReference>
<sequence length="422" mass="48001">MVALTIVEDCLLNGFVLGRSLGEGGFGMVKQAKYAKFDLPNDPLAKRLRSLGHSDQVAIKIMPKSIGMVTIKTELNCMISLSGSSNVVQLLKFFQGKEHVYFVMEFCSVGDLAHFVFKNKNIDTMKFFKEIVLGVQQCHQKNIAHRDLKLQNVLIDQNGTVKIADFGLGFIPSEPGQLCDEYCGTPGYTAPEVDRGYQLLSYDPYCGFKADIYSLGVILYRLLTGKYPHKTWFKDSSFSAECRDLLLSLLKYEPQHRPSINEIANHPWFASQDKEVNKESQEAEKLQMINKLVEKIDGLNANKKQLDEALVLAKNKNKILKQQLGIAQKDQILQHNGKSILKPNLVPINNIKVIKDEKRVMIENLIKKIYNIKNVIKNKNRMLVELKNENTKLAQDIEKITCVANNSRFPNGHHFQPQEFWE</sequence>
<dbReference type="PROSITE" id="PS00108">
    <property type="entry name" value="PROTEIN_KINASE_ST"/>
    <property type="match status" value="1"/>
</dbReference>
<accession>A0A7M5UF94</accession>
<keyword evidence="4" id="KW-0067">ATP-binding</keyword>
<dbReference type="SUPFAM" id="SSF56112">
    <property type="entry name" value="Protein kinase-like (PK-like)"/>
    <property type="match status" value="1"/>
</dbReference>
<reference evidence="7" key="1">
    <citation type="submission" date="2021-01" db="UniProtKB">
        <authorList>
            <consortium name="EnsemblMetazoa"/>
        </authorList>
    </citation>
    <scope>IDENTIFICATION</scope>
</reference>
<dbReference type="PANTHER" id="PTHR24348:SF22">
    <property type="entry name" value="NON-SPECIFIC SERINE_THREONINE PROTEIN KINASE"/>
    <property type="match status" value="1"/>
</dbReference>
<evidence type="ECO:0000313" key="7">
    <source>
        <dbReference type="EnsemblMetazoa" id="CLYHEMP009678.3"/>
    </source>
</evidence>
<dbReference type="SMART" id="SM00220">
    <property type="entry name" value="S_TKc"/>
    <property type="match status" value="1"/>
</dbReference>
<dbReference type="GO" id="GO:0005776">
    <property type="term" value="C:autophagosome"/>
    <property type="evidence" value="ECO:0007669"/>
    <property type="project" value="TreeGrafter"/>
</dbReference>
<dbReference type="EnsemblMetazoa" id="CLYHEMT009678.3">
    <property type="protein sequence ID" value="CLYHEMP009678.3"/>
    <property type="gene ID" value="CLYHEMG009678"/>
</dbReference>
<evidence type="ECO:0000256" key="3">
    <source>
        <dbReference type="ARBA" id="ARBA00022777"/>
    </source>
</evidence>
<dbReference type="PROSITE" id="PS50011">
    <property type="entry name" value="PROTEIN_KINASE_DOM"/>
    <property type="match status" value="1"/>
</dbReference>
<dbReference type="GO" id="GO:0005524">
    <property type="term" value="F:ATP binding"/>
    <property type="evidence" value="ECO:0007669"/>
    <property type="project" value="UniProtKB-KW"/>
</dbReference>